<dbReference type="EMBL" id="KE346365">
    <property type="protein sequence ID" value="KJE93459.1"/>
    <property type="molecule type" value="Genomic_DNA"/>
</dbReference>
<dbReference type="InParanoid" id="A0A0D2X303"/>
<feature type="compositionally biased region" description="Gly residues" evidence="7">
    <location>
        <begin position="23"/>
        <end position="34"/>
    </location>
</feature>
<evidence type="ECO:0000256" key="8">
    <source>
        <dbReference type="SAM" id="Phobius"/>
    </source>
</evidence>
<feature type="region of interest" description="Disordered" evidence="7">
    <location>
        <begin position="1079"/>
        <end position="1105"/>
    </location>
</feature>
<comment type="subcellular location">
    <subcellularLocation>
        <location evidence="1">Membrane</location>
        <topology evidence="1">Multi-pass membrane protein</topology>
    </subcellularLocation>
</comment>
<feature type="compositionally biased region" description="Low complexity" evidence="7">
    <location>
        <begin position="1151"/>
        <end position="1165"/>
    </location>
</feature>
<proteinExistence type="inferred from homology"/>
<feature type="region of interest" description="Disordered" evidence="7">
    <location>
        <begin position="711"/>
        <end position="754"/>
    </location>
</feature>
<keyword evidence="12" id="KW-1185">Reference proteome</keyword>
<feature type="compositionally biased region" description="Gly residues" evidence="7">
    <location>
        <begin position="723"/>
        <end position="735"/>
    </location>
</feature>
<keyword evidence="6 8" id="KW-0472">Membrane</keyword>
<name>A0A0D2X303_CAPO3</name>
<feature type="transmembrane region" description="Helical" evidence="8">
    <location>
        <begin position="181"/>
        <end position="200"/>
    </location>
</feature>
<accession>A0A0D2X303</accession>
<dbReference type="InterPro" id="IPR004841">
    <property type="entry name" value="AA-permease/SLC12A_dom"/>
</dbReference>
<organism evidence="11 12">
    <name type="scientific">Capsaspora owczarzaki (strain ATCC 30864)</name>
    <dbReference type="NCBI Taxonomy" id="595528"/>
    <lineage>
        <taxon>Eukaryota</taxon>
        <taxon>Filasterea</taxon>
        <taxon>Capsaspora</taxon>
    </lineage>
</organism>
<dbReference type="STRING" id="595528.A0A0D2X303"/>
<dbReference type="eggNOG" id="KOG2082">
    <property type="taxonomic scope" value="Eukaryota"/>
</dbReference>
<comment type="similarity">
    <text evidence="2">Belongs to the SLC12A transporter family.</text>
</comment>
<feature type="compositionally biased region" description="Low complexity" evidence="7">
    <location>
        <begin position="35"/>
        <end position="57"/>
    </location>
</feature>
<feature type="transmembrane region" description="Helical" evidence="8">
    <location>
        <begin position="523"/>
        <end position="540"/>
    </location>
</feature>
<dbReference type="FunFam" id="1.20.1740.10:FF:000013">
    <property type="entry name" value="Solute carrier family 12 member"/>
    <property type="match status" value="1"/>
</dbReference>
<feature type="compositionally biased region" description="Polar residues" evidence="7">
    <location>
        <begin position="1166"/>
        <end position="1183"/>
    </location>
</feature>
<feature type="domain" description="Amino acid permease/ SLC12A" evidence="9">
    <location>
        <begin position="184"/>
        <end position="630"/>
    </location>
</feature>
<dbReference type="PANTHER" id="PTHR11827:SF72">
    <property type="entry name" value="GH08340P"/>
    <property type="match status" value="1"/>
</dbReference>
<dbReference type="Pfam" id="PF00324">
    <property type="entry name" value="AA_permease"/>
    <property type="match status" value="1"/>
</dbReference>
<feature type="transmembrane region" description="Helical" evidence="8">
    <location>
        <begin position="428"/>
        <end position="450"/>
    </location>
</feature>
<gene>
    <name evidence="11" type="ORF">CAOG_004247</name>
</gene>
<feature type="transmembrane region" description="Helical" evidence="8">
    <location>
        <begin position="470"/>
        <end position="491"/>
    </location>
</feature>
<dbReference type="Proteomes" id="UP000008743">
    <property type="component" value="Unassembled WGS sequence"/>
</dbReference>
<keyword evidence="5 8" id="KW-1133">Transmembrane helix</keyword>
<dbReference type="FunCoup" id="A0A0D2X303">
    <property type="interactions" value="49"/>
</dbReference>
<dbReference type="GO" id="GO:0015377">
    <property type="term" value="F:chloride:monoatomic cation symporter activity"/>
    <property type="evidence" value="ECO:0007669"/>
    <property type="project" value="InterPro"/>
</dbReference>
<feature type="compositionally biased region" description="Low complexity" evidence="7">
    <location>
        <begin position="736"/>
        <end position="749"/>
    </location>
</feature>
<dbReference type="InterPro" id="IPR004842">
    <property type="entry name" value="SLC12A_fam"/>
</dbReference>
<sequence>MSRPWQRLGNSFEDEGDEDDGGTTTGAGSSGSAGGSSPRHYSSASHSEHSVSSAELSDAGAHGSAPEFRSDGSPRALGLGTPSQRSFSARKKPSRLSFLRSPSRQMSVSSPASPYDTDHDESDQEEMDEIHMHDPHLGGPNSFAMKEFGALYRRNPTVRLSMPAPEVVNPKKPKLPTFSGVFVPTCESMWGVIIFLRFGVLTGQAGVGYALFSVLLSALCVLMSTSSLCAVGTNGKTPAGGTYYILTRSLGPALGGSIGLLYYFGLTFMSTVEVVGFTEGFHIILLDASELSSLTGSAYWDQVLIGFVVLTLLCAGSFIGVSFVHHIGLVFLSGLLLAYAAGFVGLFATTGGWAVGEVDIAHDANSTLSITGLNTQTLRDNWAPKYSEGWDFSIVMTFMFPCFIGIFSGADMSGELRKPFSSIPRGTFAAIMASSTLYSTIILLLGAVAARETLQYVELTFAFVAWPTKWVTLIGILLVSLGSAIQLLTIAPRILNAIAADGLLPPIRFLGLDRMWSHEPRRALFVTYLLAMPFIFVSNLDTIATIVTMCFLLCYAMMNLACFALSVVRTPDWRPRYRYYHWSIALCGFVFCIVLMFYIEPIAAFASMVFTFCLCVFVQFYGSKAVWGSGFRGVRFHLALLSLLAIEEADTEQDLGELIRQYLPASSPKLHESIKQLCSRLLFWRRRPRGRNSAQRYDSEEVLERDTSAFEMTPQPPLPQAGADGGQPSSGGGSSGSLPSVLPDSLPLPEHNKPTGKWRPQILCFDQIYDDGRLAHPGLLSFVHQLKELRGLTMVASVVSTKPFFPEPPPGTNPERFYSSTRRASYRRVTEHVNECKRRLQLKMIEYRISGFAEVVSAPTFEIGKSILLQTAGLGGMKPNTVVTGWPTSWRAQPEVARSFLNTVEEIRAADKAMLILTGLSAFPGIDDQMTGTIDIWWIVQEGGLLLLIGHLLAKHKVWRKCRLRLFTVAELSDNSMAIEEQLRNMLDQLRIAAEVKVIEMTREDFDPFTHEWTIAAQDRMRLAKTTVQNVGKGIFPSLVDELSGVKHIPKQAMSAFERASRSMATEDVDGTVEDFTNSAPEEQHAGIPEAWRTDHTASGADSTGGSALLTEVALSTPEATTTTNNNNNTKKSRFAVSYVEGAPSVIPAAAAASTSSAQPPAAASTNGTDAAQTKPTDKAQTFVQKRQKKQFKSFLKISATDRLKSAIEGQSRDASLVLINLPVPDEAAFRRPEEWMNLIELLTGSLKRTLLLHSANQQAISVYN</sequence>
<feature type="transmembrane region" description="Helical" evidence="8">
    <location>
        <begin position="336"/>
        <end position="356"/>
    </location>
</feature>
<feature type="transmembrane region" description="Helical" evidence="8">
    <location>
        <begin position="389"/>
        <end position="407"/>
    </location>
</feature>
<evidence type="ECO:0000256" key="4">
    <source>
        <dbReference type="ARBA" id="ARBA00022692"/>
    </source>
</evidence>
<feature type="transmembrane region" description="Helical" evidence="8">
    <location>
        <begin position="243"/>
        <end position="264"/>
    </location>
</feature>
<feature type="compositionally biased region" description="Acidic residues" evidence="7">
    <location>
        <begin position="12"/>
        <end position="21"/>
    </location>
</feature>
<feature type="transmembrane region" description="Helical" evidence="8">
    <location>
        <begin position="546"/>
        <end position="567"/>
    </location>
</feature>
<dbReference type="PANTHER" id="PTHR11827">
    <property type="entry name" value="SOLUTE CARRIER FAMILY 12, CATION COTRANSPORTERS"/>
    <property type="match status" value="1"/>
</dbReference>
<feature type="transmembrane region" description="Helical" evidence="8">
    <location>
        <begin position="303"/>
        <end position="324"/>
    </location>
</feature>
<dbReference type="PhylomeDB" id="A0A0D2X303"/>
<evidence type="ECO:0000259" key="9">
    <source>
        <dbReference type="Pfam" id="PF00324"/>
    </source>
</evidence>
<dbReference type="OrthoDB" id="1871016at2759"/>
<evidence type="ECO:0000256" key="2">
    <source>
        <dbReference type="ARBA" id="ARBA00010593"/>
    </source>
</evidence>
<reference evidence="12" key="1">
    <citation type="submission" date="2011-02" db="EMBL/GenBank/DDBJ databases">
        <title>The Genome Sequence of Capsaspora owczarzaki ATCC 30864.</title>
        <authorList>
            <person name="Russ C."/>
            <person name="Cuomo C."/>
            <person name="Burger G."/>
            <person name="Gray M.W."/>
            <person name="Holland P.W.H."/>
            <person name="King N."/>
            <person name="Lang F.B.F."/>
            <person name="Roger A.J."/>
            <person name="Ruiz-Trillo I."/>
            <person name="Young S.K."/>
            <person name="Zeng Q."/>
            <person name="Gargeya S."/>
            <person name="Alvarado L."/>
            <person name="Berlin A."/>
            <person name="Chapman S.B."/>
            <person name="Chen Z."/>
            <person name="Freedman E."/>
            <person name="Gellesch M."/>
            <person name="Goldberg J."/>
            <person name="Griggs A."/>
            <person name="Gujja S."/>
            <person name="Heilman E."/>
            <person name="Heiman D."/>
            <person name="Howarth C."/>
            <person name="Mehta T."/>
            <person name="Neiman D."/>
            <person name="Pearson M."/>
            <person name="Roberts A."/>
            <person name="Saif S."/>
            <person name="Shea T."/>
            <person name="Shenoy N."/>
            <person name="Sisk P."/>
            <person name="Stolte C."/>
            <person name="Sykes S."/>
            <person name="White J."/>
            <person name="Yandava C."/>
            <person name="Haas B."/>
            <person name="Nusbaum C."/>
            <person name="Birren B."/>
        </authorList>
    </citation>
    <scope>NUCLEOTIDE SEQUENCE</scope>
    <source>
        <strain evidence="12">ATCC 30864</strain>
    </source>
</reference>
<feature type="compositionally biased region" description="Acidic residues" evidence="7">
    <location>
        <begin position="118"/>
        <end position="128"/>
    </location>
</feature>
<evidence type="ECO:0000256" key="1">
    <source>
        <dbReference type="ARBA" id="ARBA00004141"/>
    </source>
</evidence>
<feature type="transmembrane region" description="Helical" evidence="8">
    <location>
        <begin position="579"/>
        <end position="599"/>
    </location>
</feature>
<evidence type="ECO:0000313" key="12">
    <source>
        <dbReference type="Proteomes" id="UP000008743"/>
    </source>
</evidence>
<evidence type="ECO:0000256" key="5">
    <source>
        <dbReference type="ARBA" id="ARBA00022989"/>
    </source>
</evidence>
<evidence type="ECO:0000256" key="7">
    <source>
        <dbReference type="SAM" id="MobiDB-lite"/>
    </source>
</evidence>
<keyword evidence="3" id="KW-0813">Transport</keyword>
<feature type="compositionally biased region" description="Low complexity" evidence="7">
    <location>
        <begin position="95"/>
        <end position="104"/>
    </location>
</feature>
<evidence type="ECO:0000313" key="11">
    <source>
        <dbReference type="EMBL" id="KJE93459.1"/>
    </source>
</evidence>
<feature type="domain" description="SLC12A transporter C-terminal" evidence="10">
    <location>
        <begin position="834"/>
        <end position="908"/>
    </location>
</feature>
<evidence type="ECO:0000259" key="10">
    <source>
        <dbReference type="Pfam" id="PF03522"/>
    </source>
</evidence>
<feature type="region of interest" description="Disordered" evidence="7">
    <location>
        <begin position="1151"/>
        <end position="1183"/>
    </location>
</feature>
<evidence type="ECO:0000256" key="6">
    <source>
        <dbReference type="ARBA" id="ARBA00023136"/>
    </source>
</evidence>
<dbReference type="RefSeq" id="XP_004348072.2">
    <property type="nucleotide sequence ID" value="XM_004348022.2"/>
</dbReference>
<dbReference type="Pfam" id="PF03522">
    <property type="entry name" value="SLC12"/>
    <property type="match status" value="2"/>
</dbReference>
<feature type="domain" description="SLC12A transporter C-terminal" evidence="10">
    <location>
        <begin position="928"/>
        <end position="1001"/>
    </location>
</feature>
<dbReference type="AlphaFoldDB" id="A0A0D2X303"/>
<dbReference type="GO" id="GO:0016020">
    <property type="term" value="C:membrane"/>
    <property type="evidence" value="ECO:0007669"/>
    <property type="project" value="UniProtKB-SubCell"/>
</dbReference>
<keyword evidence="4 8" id="KW-0812">Transmembrane</keyword>
<feature type="transmembrane region" description="Helical" evidence="8">
    <location>
        <begin position="206"/>
        <end position="231"/>
    </location>
</feature>
<evidence type="ECO:0000256" key="3">
    <source>
        <dbReference type="ARBA" id="ARBA00022448"/>
    </source>
</evidence>
<dbReference type="InterPro" id="IPR018491">
    <property type="entry name" value="SLC12_C"/>
</dbReference>
<protein>
    <submittedName>
        <fullName evidence="11">Solute carrier family 12</fullName>
    </submittedName>
</protein>
<dbReference type="Gene3D" id="1.20.1740.10">
    <property type="entry name" value="Amino acid/polyamine transporter I"/>
    <property type="match status" value="1"/>
</dbReference>
<feature type="region of interest" description="Disordered" evidence="7">
    <location>
        <begin position="1"/>
        <end position="135"/>
    </location>
</feature>